<dbReference type="KEGG" id="nve:5503299"/>
<dbReference type="PANTHER" id="PTHR11122:SF13">
    <property type="entry name" value="GLUCOSE-6-PHOSPHATE 1-EPIMERASE"/>
    <property type="match status" value="1"/>
</dbReference>
<protein>
    <recommendedName>
        <fullName evidence="3">Galactose mutarotase</fullName>
    </recommendedName>
    <alternativeName>
        <fullName evidence="4">Aldose 1-epimerase</fullName>
    </alternativeName>
</protein>
<dbReference type="EMBL" id="DS469835">
    <property type="protein sequence ID" value="EDO32295.1"/>
    <property type="molecule type" value="Genomic_DNA"/>
</dbReference>
<dbReference type="Gene3D" id="2.70.98.10">
    <property type="match status" value="1"/>
</dbReference>
<dbReference type="InterPro" id="IPR014718">
    <property type="entry name" value="GH-type_carb-bd"/>
</dbReference>
<dbReference type="PANTHER" id="PTHR11122">
    <property type="entry name" value="APOSPORY-ASSOCIATED PROTEIN C-RELATED"/>
    <property type="match status" value="1"/>
</dbReference>
<dbReference type="STRING" id="45351.A7SVG9"/>
<evidence type="ECO:0000256" key="2">
    <source>
        <dbReference type="ARBA" id="ARBA00004947"/>
    </source>
</evidence>
<comment type="pathway">
    <text evidence="2">Carbohydrate metabolism; galactose metabolism.</text>
</comment>
<dbReference type="PhylomeDB" id="A7SVG9"/>
<organism evidence="6 7">
    <name type="scientific">Nematostella vectensis</name>
    <name type="common">Starlet sea anemone</name>
    <dbReference type="NCBI Taxonomy" id="45351"/>
    <lineage>
        <taxon>Eukaryota</taxon>
        <taxon>Metazoa</taxon>
        <taxon>Cnidaria</taxon>
        <taxon>Anthozoa</taxon>
        <taxon>Hexacorallia</taxon>
        <taxon>Actiniaria</taxon>
        <taxon>Edwardsiidae</taxon>
        <taxon>Nematostella</taxon>
    </lineage>
</organism>
<proteinExistence type="predicted"/>
<dbReference type="SUPFAM" id="SSF74650">
    <property type="entry name" value="Galactose mutarotase-like"/>
    <property type="match status" value="1"/>
</dbReference>
<evidence type="ECO:0000256" key="3">
    <source>
        <dbReference type="ARBA" id="ARBA00021023"/>
    </source>
</evidence>
<evidence type="ECO:0000256" key="4">
    <source>
        <dbReference type="ARBA" id="ARBA00032729"/>
    </source>
</evidence>
<keyword evidence="7" id="KW-1185">Reference proteome</keyword>
<gene>
    <name evidence="6" type="ORF">NEMVEDRAFT_v1g134097</name>
</gene>
<dbReference type="GO" id="GO:0030246">
    <property type="term" value="F:carbohydrate binding"/>
    <property type="evidence" value="ECO:0007669"/>
    <property type="project" value="InterPro"/>
</dbReference>
<sequence length="179" mass="20737">DSDFTRSMWDHRFRLTYQVTVERQKLSTRLTIENKDTKPFDFTTLLHTYFRIPDVTKTTVTGLRGASYVDKLQNGDICKETRDFVQVDCHTDRVYMDTASSHRLSNSPCDGDIIIDKHNLPDTVLWNPWEEKAEKMSDFGNDEYPNMLCVEAGYVSKRFLLQPGESFNCGQTFTCAPKE</sequence>
<name>A7SVG9_NEMVE</name>
<feature type="non-terminal residue" evidence="6">
    <location>
        <position position="179"/>
    </location>
</feature>
<evidence type="ECO:0000313" key="7">
    <source>
        <dbReference type="Proteomes" id="UP000001593"/>
    </source>
</evidence>
<dbReference type="InterPro" id="IPR011013">
    <property type="entry name" value="Gal_mutarotase_sf_dom"/>
</dbReference>
<dbReference type="eggNOG" id="KOG1594">
    <property type="taxonomic scope" value="Eukaryota"/>
</dbReference>
<accession>A7SVG9</accession>
<dbReference type="GO" id="GO:0004034">
    <property type="term" value="F:aldose 1-epimerase activity"/>
    <property type="evidence" value="ECO:0007669"/>
    <property type="project" value="UniProtKB-EC"/>
</dbReference>
<comment type="catalytic activity">
    <reaction evidence="1">
        <text>alpha-D-galactose = beta-D-galactose</text>
        <dbReference type="Rhea" id="RHEA:28675"/>
        <dbReference type="ChEBI" id="CHEBI:27667"/>
        <dbReference type="ChEBI" id="CHEBI:28061"/>
        <dbReference type="EC" id="5.1.3.3"/>
    </reaction>
    <physiologicalReaction direction="right-to-left" evidence="1">
        <dbReference type="Rhea" id="RHEA:28677"/>
    </physiologicalReaction>
</comment>
<dbReference type="UniPathway" id="UPA00214"/>
<comment type="function">
    <text evidence="5">Mutarotase that catalyzes the interconversion of beta-D-galactose and alpha-D-galactose during galactose metabolism. Beta-D-galactose is metabolized in the liver into glucose 1-phosphate, the primary metabolic fuel, by the action of four enzymes that constitute the Leloir pathway: GALM, GALK1 (galactokinase), GALT (galactose-1-phosphate uridylyltransferase) and GALE (UDP-galactose-4'-epimerase). Involved in the maintenance of the equilibrium between the beta- and alpha-anomers of galactose, therefore ensuring a sufficient supply of the alpha-anomer for GALK1. Also active on D-glucose although shows a preference for galactose over glucose.</text>
</comment>
<evidence type="ECO:0000256" key="5">
    <source>
        <dbReference type="ARBA" id="ARBA00045743"/>
    </source>
</evidence>
<dbReference type="InParanoid" id="A7SVG9"/>
<dbReference type="InterPro" id="IPR008183">
    <property type="entry name" value="Aldose_1/G6P_1-epimerase"/>
</dbReference>
<dbReference type="OrthoDB" id="1659429at2759"/>
<dbReference type="GO" id="GO:0006012">
    <property type="term" value="P:galactose metabolic process"/>
    <property type="evidence" value="ECO:0007669"/>
    <property type="project" value="UniProtKB-UniPathway"/>
</dbReference>
<evidence type="ECO:0000313" key="6">
    <source>
        <dbReference type="EMBL" id="EDO32295.1"/>
    </source>
</evidence>
<dbReference type="AlphaFoldDB" id="A7SVG9"/>
<dbReference type="OMA" id="QMVCIEA"/>
<dbReference type="Proteomes" id="UP000001593">
    <property type="component" value="Unassembled WGS sequence"/>
</dbReference>
<evidence type="ECO:0000256" key="1">
    <source>
        <dbReference type="ARBA" id="ARBA00001712"/>
    </source>
</evidence>
<dbReference type="HOGENOM" id="CLU_1464888_0_0_1"/>
<dbReference type="Pfam" id="PF01263">
    <property type="entry name" value="Aldose_epim"/>
    <property type="match status" value="1"/>
</dbReference>
<reference evidence="6 7" key="1">
    <citation type="journal article" date="2007" name="Science">
        <title>Sea anemone genome reveals ancestral eumetazoan gene repertoire and genomic organization.</title>
        <authorList>
            <person name="Putnam N.H."/>
            <person name="Srivastava M."/>
            <person name="Hellsten U."/>
            <person name="Dirks B."/>
            <person name="Chapman J."/>
            <person name="Salamov A."/>
            <person name="Terry A."/>
            <person name="Shapiro H."/>
            <person name="Lindquist E."/>
            <person name="Kapitonov V.V."/>
            <person name="Jurka J."/>
            <person name="Genikhovich G."/>
            <person name="Grigoriev I.V."/>
            <person name="Lucas S.M."/>
            <person name="Steele R.E."/>
            <person name="Finnerty J.R."/>
            <person name="Technau U."/>
            <person name="Martindale M.Q."/>
            <person name="Rokhsar D.S."/>
        </authorList>
    </citation>
    <scope>NUCLEOTIDE SEQUENCE [LARGE SCALE GENOMIC DNA]</scope>
    <source>
        <strain evidence="7">CH2 X CH6</strain>
    </source>
</reference>